<dbReference type="CDD" id="cd00293">
    <property type="entry name" value="USP-like"/>
    <property type="match status" value="1"/>
</dbReference>
<dbReference type="Pfam" id="PF00582">
    <property type="entry name" value="Usp"/>
    <property type="match status" value="2"/>
</dbReference>
<gene>
    <name evidence="3" type="ORF">SAMN05421756_10937</name>
</gene>
<comment type="similarity">
    <text evidence="1">Belongs to the universal stress protein A family.</text>
</comment>
<feature type="domain" description="UspA" evidence="2">
    <location>
        <begin position="149"/>
        <end position="280"/>
    </location>
</feature>
<feature type="domain" description="UspA" evidence="2">
    <location>
        <begin position="2"/>
        <end position="133"/>
    </location>
</feature>
<dbReference type="AlphaFoldDB" id="A0A1H9LNG5"/>
<organism evidence="3 4">
    <name type="scientific">Microlunatus flavus</name>
    <dbReference type="NCBI Taxonomy" id="1036181"/>
    <lineage>
        <taxon>Bacteria</taxon>
        <taxon>Bacillati</taxon>
        <taxon>Actinomycetota</taxon>
        <taxon>Actinomycetes</taxon>
        <taxon>Propionibacteriales</taxon>
        <taxon>Propionibacteriaceae</taxon>
        <taxon>Microlunatus</taxon>
    </lineage>
</organism>
<keyword evidence="4" id="KW-1185">Reference proteome</keyword>
<proteinExistence type="inferred from homology"/>
<protein>
    <submittedName>
        <fullName evidence="3">Universal stress protein family protein</fullName>
    </submittedName>
</protein>
<dbReference type="EMBL" id="FOFA01000009">
    <property type="protein sequence ID" value="SER12956.1"/>
    <property type="molecule type" value="Genomic_DNA"/>
</dbReference>
<reference evidence="4" key="1">
    <citation type="submission" date="2016-10" db="EMBL/GenBank/DDBJ databases">
        <authorList>
            <person name="Varghese N."/>
            <person name="Submissions S."/>
        </authorList>
    </citation>
    <scope>NUCLEOTIDE SEQUENCE [LARGE SCALE GENOMIC DNA]</scope>
    <source>
        <strain evidence="4">CGMCC 4.6856</strain>
    </source>
</reference>
<dbReference type="SUPFAM" id="SSF52402">
    <property type="entry name" value="Adenine nucleotide alpha hydrolases-like"/>
    <property type="match status" value="2"/>
</dbReference>
<dbReference type="STRING" id="1036181.SAMN05421756_10937"/>
<sequence>MTVVVGLAPGERDDAGLHLGALLARSTADDLCVAVVVPTPWPPNPYRADLEFQQVQEREAQGALESAAAVVGPGLAARFRLHRARSVSSGLLEVVEQESATSVVLGSATSGGLGRVSLGGVAERVLHSSAVPLSLAPRGFVAPPAARLDRITVGFGRADAESDLLPAAAAVADRVGAAFRVACFAVRPEVGISVEAGAESVVLEEWRHAVQADVDRAAGRSVEVAVGQGPTWTDAIADVGWSSTEVLAVGANSSAVSRFFLGSHASKIVRSAPVPVTLVPRRRAEAA</sequence>
<dbReference type="PANTHER" id="PTHR46268">
    <property type="entry name" value="STRESS RESPONSE PROTEIN NHAX"/>
    <property type="match status" value="1"/>
</dbReference>
<dbReference type="InterPro" id="IPR014729">
    <property type="entry name" value="Rossmann-like_a/b/a_fold"/>
</dbReference>
<evidence type="ECO:0000313" key="3">
    <source>
        <dbReference type="EMBL" id="SER12956.1"/>
    </source>
</evidence>
<dbReference type="RefSeq" id="WP_091184529.1">
    <property type="nucleotide sequence ID" value="NZ_FOFA01000009.1"/>
</dbReference>
<dbReference type="InterPro" id="IPR006016">
    <property type="entry name" value="UspA"/>
</dbReference>
<dbReference type="OrthoDB" id="5242641at2"/>
<dbReference type="PANTHER" id="PTHR46268:SF6">
    <property type="entry name" value="UNIVERSAL STRESS PROTEIN UP12"/>
    <property type="match status" value="1"/>
</dbReference>
<evidence type="ECO:0000313" key="4">
    <source>
        <dbReference type="Proteomes" id="UP000198504"/>
    </source>
</evidence>
<dbReference type="Gene3D" id="3.40.50.620">
    <property type="entry name" value="HUPs"/>
    <property type="match status" value="2"/>
</dbReference>
<name>A0A1H9LNG5_9ACTN</name>
<dbReference type="Proteomes" id="UP000198504">
    <property type="component" value="Unassembled WGS sequence"/>
</dbReference>
<accession>A0A1H9LNG5</accession>
<evidence type="ECO:0000256" key="1">
    <source>
        <dbReference type="ARBA" id="ARBA00008791"/>
    </source>
</evidence>
<evidence type="ECO:0000259" key="2">
    <source>
        <dbReference type="Pfam" id="PF00582"/>
    </source>
</evidence>